<dbReference type="AlphaFoldDB" id="A0A8H3DVG5"/>
<organism evidence="2 3">
    <name type="scientific">Rhizoctonia solani</name>
    <dbReference type="NCBI Taxonomy" id="456999"/>
    <lineage>
        <taxon>Eukaryota</taxon>
        <taxon>Fungi</taxon>
        <taxon>Dikarya</taxon>
        <taxon>Basidiomycota</taxon>
        <taxon>Agaricomycotina</taxon>
        <taxon>Agaricomycetes</taxon>
        <taxon>Cantharellales</taxon>
        <taxon>Ceratobasidiaceae</taxon>
        <taxon>Rhizoctonia</taxon>
    </lineage>
</organism>
<dbReference type="EMBL" id="CAJNJQ010000410">
    <property type="protein sequence ID" value="CAE7076558.1"/>
    <property type="molecule type" value="Genomic_DNA"/>
</dbReference>
<evidence type="ECO:0000256" key="1">
    <source>
        <dbReference type="SAM" id="MobiDB-lite"/>
    </source>
</evidence>
<accession>A0A8H3DVG5</accession>
<evidence type="ECO:0000313" key="2">
    <source>
        <dbReference type="EMBL" id="CAE7076558.1"/>
    </source>
</evidence>
<feature type="region of interest" description="Disordered" evidence="1">
    <location>
        <begin position="1"/>
        <end position="29"/>
    </location>
</feature>
<feature type="region of interest" description="Disordered" evidence="1">
    <location>
        <begin position="769"/>
        <end position="788"/>
    </location>
</feature>
<sequence length="872" mass="96729">MTSPADGTMDIDSGDNHTQHASREPKAERPFDATIFNSDVCNAIEEQMKVPGAQISPFQDPEALQNDDSAILFNIILKACLGESPMTVEMCKGVLLCCGDLKSALNKAYVNKSFNDILLHPNMPLQVLERVPKKEPTISPSSSGGIKDDQVLGVKAGFERPYIGNAAKRFIRTLNREREAFGRNTAVNNPYNFAISVVQSSGTGKSRMVQEAAKTVFTIPINIRQESKVAERAYPPPDRSLRGFFEDRVNYDDDQQKADYMVLLTVIFDKTQQIIRQLFRGSTGAALAHQWARYLGTDETDIEVGKLRKDFYDDVVKTATHVELSLQTSCKRLVATVQPVLDNTNTCFMYFDEAHLLTQEIETPSETHQRNPFHNLGNVLSKLVNYRIFFIFLSTNSSLKGFAPPASYYTSQRSIDGSQLVAPYIELPFDINAVTPVDAEHPPTLESASKVGHMVQYGRALWTSMWQTSQGDDIFRFAMDKISANGQVADENDSIDACLGVRVGFTFDGKLSYSKESKLVESHMRVATAIPKHQEFLHSTSPSEPILAEAAGWFLSSEKFKGLAIEGPKAIARALEDGFLARGERGELDWRLKLTIAHDEALKKMNGPPKHLSNKPYFHVPIPFMTFLEALFHKSHHKKIREATSITGRDGIPRLAEAFRSSYVFFSHFALAADPEMLSPFGLATALVRGMALQARDGQASIDAVIPVHIGKLTDRISPESTSAINMQVKNRKSLARVSIDRSITVPNFKKPVLSIIVELGVTGKHEGLSVTKTKPSSRETRSKTSAELGPNDYHYEIVARGCSSKLFGFITDDLEATYRAILGAGTFLEDFARCDEPDNVEGLWEMKPAFQGADQEKEWVKAKAKAPNPTT</sequence>
<dbReference type="PANTHER" id="PTHR33266">
    <property type="entry name" value="CHROMOSOME 15, WHOLE GENOME SHOTGUN SEQUENCE"/>
    <property type="match status" value="1"/>
</dbReference>
<gene>
    <name evidence="2" type="ORF">RDB_LOCUS20120</name>
</gene>
<name>A0A8H3DVG5_9AGAM</name>
<evidence type="ECO:0000313" key="3">
    <source>
        <dbReference type="Proteomes" id="UP000663827"/>
    </source>
</evidence>
<reference evidence="2" key="1">
    <citation type="submission" date="2021-01" db="EMBL/GenBank/DDBJ databases">
        <authorList>
            <person name="Kaushik A."/>
        </authorList>
    </citation>
    <scope>NUCLEOTIDE SEQUENCE</scope>
    <source>
        <strain evidence="2">AG5</strain>
    </source>
</reference>
<dbReference type="PANTHER" id="PTHR33266:SF1">
    <property type="entry name" value="F-BOX DOMAIN-CONTAINING PROTEIN"/>
    <property type="match status" value="1"/>
</dbReference>
<dbReference type="Proteomes" id="UP000663827">
    <property type="component" value="Unassembled WGS sequence"/>
</dbReference>
<feature type="compositionally biased region" description="Basic and acidic residues" evidence="1">
    <location>
        <begin position="14"/>
        <end position="29"/>
    </location>
</feature>
<comment type="caution">
    <text evidence="2">The sequence shown here is derived from an EMBL/GenBank/DDBJ whole genome shotgun (WGS) entry which is preliminary data.</text>
</comment>
<evidence type="ECO:0008006" key="4">
    <source>
        <dbReference type="Google" id="ProtNLM"/>
    </source>
</evidence>
<proteinExistence type="predicted"/>
<protein>
    <recommendedName>
        <fullName evidence="4">G2/mitotic-specific cyclin cdc13</fullName>
    </recommendedName>
</protein>